<sequence>MFIFPFQLFSTGFIHANQTDIRFHSWVQNTPRLRHPCPFVLCGYYKTFEGADPGSFENKNDILTVLNGEQQKHLSNKLLLPAESTWPPPYDYICI</sequence>
<proteinExistence type="predicted"/>
<name>A0A8X6TKX4_NEPPI</name>
<dbReference type="AlphaFoldDB" id="A0A8X6TKX4"/>
<organism evidence="1 2">
    <name type="scientific">Nephila pilipes</name>
    <name type="common">Giant wood spider</name>
    <name type="synonym">Nephila maculata</name>
    <dbReference type="NCBI Taxonomy" id="299642"/>
    <lineage>
        <taxon>Eukaryota</taxon>
        <taxon>Metazoa</taxon>
        <taxon>Ecdysozoa</taxon>
        <taxon>Arthropoda</taxon>
        <taxon>Chelicerata</taxon>
        <taxon>Arachnida</taxon>
        <taxon>Araneae</taxon>
        <taxon>Araneomorphae</taxon>
        <taxon>Entelegynae</taxon>
        <taxon>Araneoidea</taxon>
        <taxon>Nephilidae</taxon>
        <taxon>Nephila</taxon>
    </lineage>
</organism>
<comment type="caution">
    <text evidence="1">The sequence shown here is derived from an EMBL/GenBank/DDBJ whole genome shotgun (WGS) entry which is preliminary data.</text>
</comment>
<accession>A0A8X6TKX4</accession>
<evidence type="ECO:0000313" key="1">
    <source>
        <dbReference type="EMBL" id="GFT21771.1"/>
    </source>
</evidence>
<evidence type="ECO:0000313" key="2">
    <source>
        <dbReference type="Proteomes" id="UP000887013"/>
    </source>
</evidence>
<dbReference type="Proteomes" id="UP000887013">
    <property type="component" value="Unassembled WGS sequence"/>
</dbReference>
<reference evidence="1" key="1">
    <citation type="submission" date="2020-08" db="EMBL/GenBank/DDBJ databases">
        <title>Multicomponent nature underlies the extraordinary mechanical properties of spider dragline silk.</title>
        <authorList>
            <person name="Kono N."/>
            <person name="Nakamura H."/>
            <person name="Mori M."/>
            <person name="Yoshida Y."/>
            <person name="Ohtoshi R."/>
            <person name="Malay A.D."/>
            <person name="Moran D.A.P."/>
            <person name="Tomita M."/>
            <person name="Numata K."/>
            <person name="Arakawa K."/>
        </authorList>
    </citation>
    <scope>NUCLEOTIDE SEQUENCE</scope>
</reference>
<keyword evidence="2" id="KW-1185">Reference proteome</keyword>
<protein>
    <submittedName>
        <fullName evidence="1">Uncharacterized protein</fullName>
    </submittedName>
</protein>
<dbReference type="EMBL" id="BMAW01059575">
    <property type="protein sequence ID" value="GFT21771.1"/>
    <property type="molecule type" value="Genomic_DNA"/>
</dbReference>
<gene>
    <name evidence="1" type="ORF">NPIL_573971</name>
</gene>